<dbReference type="AlphaFoldDB" id="A0A914HZ17"/>
<dbReference type="PANTHER" id="PTHR11690">
    <property type="entry name" value="AMILORIDE-SENSITIVE SODIUM CHANNEL-RELATED"/>
    <property type="match status" value="1"/>
</dbReference>
<evidence type="ECO:0000256" key="4">
    <source>
        <dbReference type="ARBA" id="ARBA00022461"/>
    </source>
</evidence>
<organism evidence="16 17">
    <name type="scientific">Globodera rostochiensis</name>
    <name type="common">Golden nematode worm</name>
    <name type="synonym">Heterodera rostochiensis</name>
    <dbReference type="NCBI Taxonomy" id="31243"/>
    <lineage>
        <taxon>Eukaryota</taxon>
        <taxon>Metazoa</taxon>
        <taxon>Ecdysozoa</taxon>
        <taxon>Nematoda</taxon>
        <taxon>Chromadorea</taxon>
        <taxon>Rhabditida</taxon>
        <taxon>Tylenchina</taxon>
        <taxon>Tylenchomorpha</taxon>
        <taxon>Tylenchoidea</taxon>
        <taxon>Heteroderidae</taxon>
        <taxon>Heteroderinae</taxon>
        <taxon>Globodera</taxon>
    </lineage>
</organism>
<comment type="subcellular location">
    <subcellularLocation>
        <location evidence="1">Membrane</location>
        <topology evidence="1">Multi-pass membrane protein</topology>
    </subcellularLocation>
</comment>
<sequence>MTGRKQQFTSFLYGASFRRIAFYILIFFLAMMTLWDVTSLTLEYFGNPKQANMNVKFNQSVTYPNMTFCMPRRQAWSHFGVNVGDKTSMDKVEQWGPNIEKELVNLTDRETFMHGLWPPELVMSAYQAIATLNALERESVAQQAVKDINRFAKSGKKKRARILVKNWLDAIRDRNVTFAEFTNRVGLEVLRRSMKSFQRWSYNDSDVFHMKTAISWLSNTHLCFRPVFQDEESFKNIEDQGIFFIMVVTQDVKMFSEKSNAECISVDFHGRPTTTVRNMEGKGRVKDGISEELCAGQMHELSIEIRANYKMLENDESATACRLYDDEESKSEFDCRLRCRMKMIREMCRCTPQTLQYLSDDKSVEEFPLCDYEKCNVSENQNFTDQTCAQSCVPHCVQMRYSLSHNQQRAKNPVITSIKLIWGAFEYLELEQTYVWSLWTFTAAIGGSIGMWLGLSMLSLIQLIIFLTDRTAHKVTVVKKKKDPASAGHEPPPHYESNPAQFGSANSNPTQMRGQRLLENGERKGSASMNPFGGPVAVNIFESPFQQKGKTSQGSAMTAPTAMPRN</sequence>
<dbReference type="PANTHER" id="PTHR11690:SF227">
    <property type="entry name" value="AMILORIDE-SENSITIVE SODIUM CHANNEL"/>
    <property type="match status" value="1"/>
</dbReference>
<evidence type="ECO:0000256" key="8">
    <source>
        <dbReference type="ARBA" id="ARBA00023065"/>
    </source>
</evidence>
<evidence type="ECO:0000256" key="2">
    <source>
        <dbReference type="ARBA" id="ARBA00007193"/>
    </source>
</evidence>
<accession>A0A914HZ17</accession>
<dbReference type="Proteomes" id="UP000887572">
    <property type="component" value="Unplaced"/>
</dbReference>
<keyword evidence="12 13" id="KW-0407">Ion channel</keyword>
<evidence type="ECO:0000256" key="5">
    <source>
        <dbReference type="ARBA" id="ARBA00022692"/>
    </source>
</evidence>
<evidence type="ECO:0000256" key="6">
    <source>
        <dbReference type="ARBA" id="ARBA00022989"/>
    </source>
</evidence>
<keyword evidence="4 13" id="KW-0894">Sodium channel</keyword>
<keyword evidence="7" id="KW-0915">Sodium</keyword>
<dbReference type="InterPro" id="IPR001873">
    <property type="entry name" value="ENaC"/>
</dbReference>
<dbReference type="GO" id="GO:0005886">
    <property type="term" value="C:plasma membrane"/>
    <property type="evidence" value="ECO:0007669"/>
    <property type="project" value="TreeGrafter"/>
</dbReference>
<feature type="compositionally biased region" description="Polar residues" evidence="14">
    <location>
        <begin position="498"/>
        <end position="512"/>
    </location>
</feature>
<evidence type="ECO:0000313" key="16">
    <source>
        <dbReference type="Proteomes" id="UP000887572"/>
    </source>
</evidence>
<keyword evidence="6 15" id="KW-1133">Transmembrane helix</keyword>
<evidence type="ECO:0000256" key="14">
    <source>
        <dbReference type="SAM" id="MobiDB-lite"/>
    </source>
</evidence>
<evidence type="ECO:0000256" key="13">
    <source>
        <dbReference type="RuleBase" id="RU000679"/>
    </source>
</evidence>
<feature type="transmembrane region" description="Helical" evidence="15">
    <location>
        <begin position="20"/>
        <end position="42"/>
    </location>
</feature>
<keyword evidence="11 13" id="KW-0739">Sodium transport</keyword>
<keyword evidence="9 15" id="KW-0472">Membrane</keyword>
<keyword evidence="10" id="KW-0325">Glycoprotein</keyword>
<protein>
    <submittedName>
        <fullName evidence="17">Amiloride-sensitive sodium channel</fullName>
    </submittedName>
</protein>
<name>A0A914HZ17_GLORO</name>
<feature type="transmembrane region" description="Helical" evidence="15">
    <location>
        <begin position="434"/>
        <end position="467"/>
    </location>
</feature>
<evidence type="ECO:0000256" key="11">
    <source>
        <dbReference type="ARBA" id="ARBA00023201"/>
    </source>
</evidence>
<evidence type="ECO:0000256" key="15">
    <source>
        <dbReference type="SAM" id="Phobius"/>
    </source>
</evidence>
<evidence type="ECO:0000313" key="17">
    <source>
        <dbReference type="WBParaSite" id="Gr19_v10_g580.t1"/>
    </source>
</evidence>
<evidence type="ECO:0000256" key="9">
    <source>
        <dbReference type="ARBA" id="ARBA00023136"/>
    </source>
</evidence>
<evidence type="ECO:0000256" key="1">
    <source>
        <dbReference type="ARBA" id="ARBA00004141"/>
    </source>
</evidence>
<evidence type="ECO:0000256" key="10">
    <source>
        <dbReference type="ARBA" id="ARBA00023180"/>
    </source>
</evidence>
<proteinExistence type="inferred from homology"/>
<keyword evidence="16" id="KW-1185">Reference proteome</keyword>
<feature type="region of interest" description="Disordered" evidence="14">
    <location>
        <begin position="541"/>
        <end position="566"/>
    </location>
</feature>
<feature type="region of interest" description="Disordered" evidence="14">
    <location>
        <begin position="480"/>
        <end position="512"/>
    </location>
</feature>
<dbReference type="Pfam" id="PF00858">
    <property type="entry name" value="ASC"/>
    <property type="match status" value="1"/>
</dbReference>
<comment type="similarity">
    <text evidence="2 13">Belongs to the amiloride-sensitive sodium channel (TC 1.A.6) family.</text>
</comment>
<keyword evidence="3 13" id="KW-0813">Transport</keyword>
<evidence type="ECO:0000256" key="3">
    <source>
        <dbReference type="ARBA" id="ARBA00022448"/>
    </source>
</evidence>
<keyword evidence="8 13" id="KW-0406">Ion transport</keyword>
<dbReference type="WBParaSite" id="Gr19_v10_g580.t1">
    <property type="protein sequence ID" value="Gr19_v10_g580.t1"/>
    <property type="gene ID" value="Gr19_v10_g580"/>
</dbReference>
<feature type="compositionally biased region" description="Polar residues" evidence="14">
    <location>
        <begin position="544"/>
        <end position="558"/>
    </location>
</feature>
<dbReference type="GO" id="GO:0015280">
    <property type="term" value="F:ligand-gated sodium channel activity"/>
    <property type="evidence" value="ECO:0007669"/>
    <property type="project" value="TreeGrafter"/>
</dbReference>
<dbReference type="Gene3D" id="1.10.287.770">
    <property type="entry name" value="YojJ-like"/>
    <property type="match status" value="1"/>
</dbReference>
<reference evidence="17" key="1">
    <citation type="submission" date="2022-11" db="UniProtKB">
        <authorList>
            <consortium name="WormBaseParasite"/>
        </authorList>
    </citation>
    <scope>IDENTIFICATION</scope>
</reference>
<evidence type="ECO:0000256" key="12">
    <source>
        <dbReference type="ARBA" id="ARBA00023303"/>
    </source>
</evidence>
<keyword evidence="5 13" id="KW-0812">Transmembrane</keyword>
<evidence type="ECO:0000256" key="7">
    <source>
        <dbReference type="ARBA" id="ARBA00023053"/>
    </source>
</evidence>